<keyword evidence="3" id="KW-1185">Reference proteome</keyword>
<feature type="region of interest" description="Disordered" evidence="1">
    <location>
        <begin position="26"/>
        <end position="77"/>
    </location>
</feature>
<comment type="caution">
    <text evidence="2">The sequence shown here is derived from an EMBL/GenBank/DDBJ whole genome shotgun (WGS) entry which is preliminary data.</text>
</comment>
<name>A0A8X7RKC8_BRACI</name>
<accession>A0A8X7RKC8</accession>
<evidence type="ECO:0000313" key="2">
    <source>
        <dbReference type="EMBL" id="KAG2289612.1"/>
    </source>
</evidence>
<evidence type="ECO:0000313" key="3">
    <source>
        <dbReference type="Proteomes" id="UP000886595"/>
    </source>
</evidence>
<protein>
    <submittedName>
        <fullName evidence="2">Uncharacterized protein</fullName>
    </submittedName>
</protein>
<dbReference type="AlphaFoldDB" id="A0A8X7RKC8"/>
<dbReference type="Proteomes" id="UP000886595">
    <property type="component" value="Unassembled WGS sequence"/>
</dbReference>
<proteinExistence type="predicted"/>
<dbReference type="OrthoDB" id="10511398at2759"/>
<organism evidence="2 3">
    <name type="scientific">Brassica carinata</name>
    <name type="common">Ethiopian mustard</name>
    <name type="synonym">Abyssinian cabbage</name>
    <dbReference type="NCBI Taxonomy" id="52824"/>
    <lineage>
        <taxon>Eukaryota</taxon>
        <taxon>Viridiplantae</taxon>
        <taxon>Streptophyta</taxon>
        <taxon>Embryophyta</taxon>
        <taxon>Tracheophyta</taxon>
        <taxon>Spermatophyta</taxon>
        <taxon>Magnoliopsida</taxon>
        <taxon>eudicotyledons</taxon>
        <taxon>Gunneridae</taxon>
        <taxon>Pentapetalae</taxon>
        <taxon>rosids</taxon>
        <taxon>malvids</taxon>
        <taxon>Brassicales</taxon>
        <taxon>Brassicaceae</taxon>
        <taxon>Brassiceae</taxon>
        <taxon>Brassica</taxon>
    </lineage>
</organism>
<reference evidence="2 3" key="1">
    <citation type="submission" date="2020-02" db="EMBL/GenBank/DDBJ databases">
        <authorList>
            <person name="Ma Q."/>
            <person name="Huang Y."/>
            <person name="Song X."/>
            <person name="Pei D."/>
        </authorList>
    </citation>
    <scope>NUCLEOTIDE SEQUENCE [LARGE SCALE GENOMIC DNA]</scope>
    <source>
        <strain evidence="2">Sxm20200214</strain>
        <tissue evidence="2">Leaf</tissue>
    </source>
</reference>
<evidence type="ECO:0000256" key="1">
    <source>
        <dbReference type="SAM" id="MobiDB-lite"/>
    </source>
</evidence>
<dbReference type="EMBL" id="JAAMPC010000010">
    <property type="protein sequence ID" value="KAG2289612.1"/>
    <property type="molecule type" value="Genomic_DNA"/>
</dbReference>
<gene>
    <name evidence="2" type="ORF">Bca52824_049216</name>
</gene>
<sequence length="77" mass="8838">MCNIPGPAQKKTQVLETQEEKTLDIFLSTSYKRRNSRRVQPQERQRRSLRQNPPPPLAAAFSTKPAASHPRSPSRRN</sequence>